<evidence type="ECO:0000313" key="2">
    <source>
        <dbReference type="Proteomes" id="UP000030645"/>
    </source>
</evidence>
<name>W9RQ14_9ROSA</name>
<accession>W9RQ14</accession>
<dbReference type="Proteomes" id="UP000030645">
    <property type="component" value="Unassembled WGS sequence"/>
</dbReference>
<organism evidence="1 2">
    <name type="scientific">Morus notabilis</name>
    <dbReference type="NCBI Taxonomy" id="981085"/>
    <lineage>
        <taxon>Eukaryota</taxon>
        <taxon>Viridiplantae</taxon>
        <taxon>Streptophyta</taxon>
        <taxon>Embryophyta</taxon>
        <taxon>Tracheophyta</taxon>
        <taxon>Spermatophyta</taxon>
        <taxon>Magnoliopsida</taxon>
        <taxon>eudicotyledons</taxon>
        <taxon>Gunneridae</taxon>
        <taxon>Pentapetalae</taxon>
        <taxon>rosids</taxon>
        <taxon>fabids</taxon>
        <taxon>Rosales</taxon>
        <taxon>Moraceae</taxon>
        <taxon>Moreae</taxon>
        <taxon>Morus</taxon>
    </lineage>
</organism>
<proteinExistence type="predicted"/>
<reference evidence="2" key="1">
    <citation type="submission" date="2013-01" db="EMBL/GenBank/DDBJ databases">
        <title>Draft Genome Sequence of a Mulberry Tree, Morus notabilis C.K. Schneid.</title>
        <authorList>
            <person name="He N."/>
            <person name="Zhao S."/>
        </authorList>
    </citation>
    <scope>NUCLEOTIDE SEQUENCE</scope>
</reference>
<keyword evidence="2" id="KW-1185">Reference proteome</keyword>
<dbReference type="EMBL" id="KE345372">
    <property type="protein sequence ID" value="EXC02954.1"/>
    <property type="molecule type" value="Genomic_DNA"/>
</dbReference>
<sequence>MVAIAIHARRFTAILVEAWRSAAMSSKLGGRSEISLSLSLFLILLQFFSLCSASDRQQRQKSLKLRGSAVDGDQSPGCHL</sequence>
<dbReference type="AlphaFoldDB" id="W9RQ14"/>
<evidence type="ECO:0000313" key="1">
    <source>
        <dbReference type="EMBL" id="EXC02954.1"/>
    </source>
</evidence>
<gene>
    <name evidence="1" type="ORF">L484_012081</name>
</gene>
<protein>
    <submittedName>
        <fullName evidence="1">Uncharacterized protein</fullName>
    </submittedName>
</protein>